<dbReference type="Pfam" id="PF01938">
    <property type="entry name" value="TRAM"/>
    <property type="match status" value="1"/>
</dbReference>
<keyword evidence="5" id="KW-0411">Iron-sulfur</keyword>
<keyword evidence="4 6" id="KW-0949">S-adenosyl-L-methionine</keyword>
<dbReference type="InterPro" id="IPR029063">
    <property type="entry name" value="SAM-dependent_MTases_sf"/>
</dbReference>
<keyword evidence="2 6" id="KW-0489">Methyltransferase</keyword>
<dbReference type="CDD" id="cd02440">
    <property type="entry name" value="AdoMet_MTases"/>
    <property type="match status" value="1"/>
</dbReference>
<dbReference type="KEGG" id="ahal:FTX54_005540"/>
<keyword evidence="10" id="KW-1185">Reference proteome</keyword>
<evidence type="ECO:0000256" key="2">
    <source>
        <dbReference type="ARBA" id="ARBA00022603"/>
    </source>
</evidence>
<dbReference type="EMBL" id="CP144914">
    <property type="protein sequence ID" value="WWD81026.1"/>
    <property type="molecule type" value="Genomic_DNA"/>
</dbReference>
<feature type="domain" description="TRAM" evidence="8">
    <location>
        <begin position="8"/>
        <end position="66"/>
    </location>
</feature>
<dbReference type="InterPro" id="IPR010280">
    <property type="entry name" value="U5_MeTrfase_fam"/>
</dbReference>
<dbReference type="PANTHER" id="PTHR11061">
    <property type="entry name" value="RNA M5U METHYLTRANSFERASE"/>
    <property type="match status" value="1"/>
</dbReference>
<feature type="active site" description="Nucleophile" evidence="6">
    <location>
        <position position="417"/>
    </location>
</feature>
<dbReference type="FunFam" id="2.40.50.1070:FF:000003">
    <property type="entry name" value="23S rRNA (Uracil-5-)-methyltransferase RumA"/>
    <property type="match status" value="1"/>
</dbReference>
<dbReference type="SUPFAM" id="SSF50249">
    <property type="entry name" value="Nucleic acid-binding proteins"/>
    <property type="match status" value="1"/>
</dbReference>
<protein>
    <submittedName>
        <fullName evidence="9">23S rRNA (Uracil(1939)-C(5))-methyltransferase RlmD</fullName>
        <ecNumber evidence="9">2.1.1.190</ecNumber>
    </submittedName>
</protein>
<dbReference type="GO" id="GO:0070041">
    <property type="term" value="F:rRNA (uridine-C5-)-methyltransferase activity"/>
    <property type="evidence" value="ECO:0007669"/>
    <property type="project" value="UniProtKB-ARBA"/>
</dbReference>
<proteinExistence type="inferred from homology"/>
<dbReference type="PROSITE" id="PS01230">
    <property type="entry name" value="TRMA_1"/>
    <property type="match status" value="1"/>
</dbReference>
<evidence type="ECO:0000256" key="1">
    <source>
        <dbReference type="ARBA" id="ARBA00022485"/>
    </source>
</evidence>
<evidence type="ECO:0000256" key="4">
    <source>
        <dbReference type="ARBA" id="ARBA00022691"/>
    </source>
</evidence>
<gene>
    <name evidence="9" type="primary">rlmD</name>
    <name evidence="9" type="ORF">FTX54_005540</name>
</gene>
<reference evidence="9 10" key="1">
    <citation type="submission" date="2024-01" db="EMBL/GenBank/DDBJ databases">
        <title>Complete Genome Sequence of Alkalicoccus halolimnae BZ-SZ-XJ29T, a Moderately Halophilic Bacterium Isolated from a Salt Lake.</title>
        <authorList>
            <person name="Zhao B."/>
        </authorList>
    </citation>
    <scope>NUCLEOTIDE SEQUENCE [LARGE SCALE GENOMIC DNA]</scope>
    <source>
        <strain evidence="9 10">BZ-SZ-XJ29</strain>
    </source>
</reference>
<accession>A0A5C7FFW0</accession>
<dbReference type="InterPro" id="IPR030390">
    <property type="entry name" value="MeTrfase_TrmA_AS"/>
</dbReference>
<evidence type="ECO:0000313" key="10">
    <source>
        <dbReference type="Proteomes" id="UP000321816"/>
    </source>
</evidence>
<dbReference type="Pfam" id="PF05958">
    <property type="entry name" value="tRNA_U5-meth_tr"/>
    <property type="match status" value="1"/>
</dbReference>
<dbReference type="Gene3D" id="2.40.50.1070">
    <property type="match status" value="1"/>
</dbReference>
<dbReference type="PROSITE" id="PS51687">
    <property type="entry name" value="SAM_MT_RNA_M5U"/>
    <property type="match status" value="1"/>
</dbReference>
<keyword evidence="1" id="KW-0004">4Fe-4S</keyword>
<keyword evidence="1" id="KW-0479">Metal-binding</keyword>
<feature type="active site" evidence="7">
    <location>
        <position position="417"/>
    </location>
</feature>
<organism evidence="9 10">
    <name type="scientific">Alkalicoccus halolimnae</name>
    <dbReference type="NCBI Taxonomy" id="1667239"/>
    <lineage>
        <taxon>Bacteria</taxon>
        <taxon>Bacillati</taxon>
        <taxon>Bacillota</taxon>
        <taxon>Bacilli</taxon>
        <taxon>Bacillales</taxon>
        <taxon>Bacillaceae</taxon>
        <taxon>Alkalicoccus</taxon>
    </lineage>
</organism>
<dbReference type="RefSeq" id="WP_147804072.1">
    <property type="nucleotide sequence ID" value="NZ_CP144914.1"/>
</dbReference>
<dbReference type="InterPro" id="IPR002792">
    <property type="entry name" value="TRAM_dom"/>
</dbReference>
<dbReference type="FunFam" id="2.40.50.140:FF:000097">
    <property type="entry name" value="23S rRNA (uracil(1939)-C(5))-methyltransferase RlmD"/>
    <property type="match status" value="1"/>
</dbReference>
<evidence type="ECO:0000259" key="8">
    <source>
        <dbReference type="PROSITE" id="PS50926"/>
    </source>
</evidence>
<name>A0A5C7FFW0_9BACI</name>
<dbReference type="Gene3D" id="2.40.50.140">
    <property type="entry name" value="Nucleic acid-binding proteins"/>
    <property type="match status" value="1"/>
</dbReference>
<dbReference type="InterPro" id="IPR012340">
    <property type="entry name" value="NA-bd_OB-fold"/>
</dbReference>
<dbReference type="PANTHER" id="PTHR11061:SF45">
    <property type="match status" value="1"/>
</dbReference>
<feature type="binding site" evidence="6">
    <location>
        <position position="321"/>
    </location>
    <ligand>
        <name>S-adenosyl-L-methionine</name>
        <dbReference type="ChEBI" id="CHEBI:59789"/>
    </ligand>
</feature>
<dbReference type="Proteomes" id="UP000321816">
    <property type="component" value="Chromosome"/>
</dbReference>
<dbReference type="GO" id="GO:0070475">
    <property type="term" value="P:rRNA base methylation"/>
    <property type="evidence" value="ECO:0007669"/>
    <property type="project" value="TreeGrafter"/>
</dbReference>
<keyword evidence="3 6" id="KW-0808">Transferase</keyword>
<dbReference type="Gene3D" id="3.40.50.150">
    <property type="entry name" value="Vaccinia Virus protein VP39"/>
    <property type="match status" value="1"/>
</dbReference>
<feature type="binding site" evidence="6">
    <location>
        <position position="292"/>
    </location>
    <ligand>
        <name>S-adenosyl-L-methionine</name>
        <dbReference type="ChEBI" id="CHEBI:59789"/>
    </ligand>
</feature>
<evidence type="ECO:0000256" key="6">
    <source>
        <dbReference type="PROSITE-ProRule" id="PRU01024"/>
    </source>
</evidence>
<feature type="binding site" evidence="6">
    <location>
        <position position="390"/>
    </location>
    <ligand>
        <name>S-adenosyl-L-methionine</name>
        <dbReference type="ChEBI" id="CHEBI:59789"/>
    </ligand>
</feature>
<dbReference type="NCBIfam" id="TIGR00479">
    <property type="entry name" value="rumA"/>
    <property type="match status" value="1"/>
</dbReference>
<dbReference type="SUPFAM" id="SSF53335">
    <property type="entry name" value="S-adenosyl-L-methionine-dependent methyltransferases"/>
    <property type="match status" value="1"/>
</dbReference>
<comment type="similarity">
    <text evidence="6">Belongs to the class I-like SAM-binding methyltransferase superfamily. RNA M5U methyltransferase family.</text>
</comment>
<evidence type="ECO:0000313" key="9">
    <source>
        <dbReference type="EMBL" id="WWD81026.1"/>
    </source>
</evidence>
<keyword evidence="1" id="KW-0408">Iron</keyword>
<evidence type="ECO:0000256" key="7">
    <source>
        <dbReference type="PROSITE-ProRule" id="PRU10015"/>
    </source>
</evidence>
<dbReference type="PROSITE" id="PS50926">
    <property type="entry name" value="TRAM"/>
    <property type="match status" value="1"/>
</dbReference>
<dbReference type="OrthoDB" id="9804590at2"/>
<sequence>MSDTQKVTITKGQKFPLTIKRLGIDGEGVGFFKRQVVFVPGALPGEEIVCEVVKVSHKFAAGRIVKIRKRSPDRMTAPCPFYDKCGGCQLQHLNYNGQLREKKDIVRQAFERYTKIPLESIEFHDTLGMENPWRYRNKSQMQAGRVKNKVIAGLYERHSNRLLDIDECIVQHPQTDKVTNIVKEIASDLRLTVYDTKKHKGFLRTIVTRTGFETGEYQLVIVTAEKDFPKKDLFIDEVKRKLPDITSIVQNINTQKTPLVFGNETIVLSGKERIRESLNGMTFELSARAFFQLNPEQTKVLYNAAKKAAHLTGKEKVIDAYCGTGTIGLWTSDLASEVRGMDVVEEAVADAKQNAERNGLSHVSFETGTAESVIPRWEEEGWKADVVIVDPPRTGLDKKLLHTLIQSGPERIVYVSCNPSTLAKNVTELSEGGYRLESLQPVDMFPQTSQVETIAALKKR</sequence>
<dbReference type="EC" id="2.1.1.190" evidence="9"/>
<dbReference type="AlphaFoldDB" id="A0A5C7FFW0"/>
<feature type="binding site" evidence="6">
    <location>
        <position position="342"/>
    </location>
    <ligand>
        <name>S-adenosyl-L-methionine</name>
        <dbReference type="ChEBI" id="CHEBI:59789"/>
    </ligand>
</feature>
<dbReference type="FunFam" id="3.40.50.150:FF:000009">
    <property type="entry name" value="23S rRNA (Uracil(1939)-C(5))-methyltransferase RlmD"/>
    <property type="match status" value="1"/>
</dbReference>
<evidence type="ECO:0000256" key="5">
    <source>
        <dbReference type="ARBA" id="ARBA00023014"/>
    </source>
</evidence>
<dbReference type="GO" id="GO:0051539">
    <property type="term" value="F:4 iron, 4 sulfur cluster binding"/>
    <property type="evidence" value="ECO:0007669"/>
    <property type="project" value="UniProtKB-KW"/>
</dbReference>
<evidence type="ECO:0000256" key="3">
    <source>
        <dbReference type="ARBA" id="ARBA00022679"/>
    </source>
</evidence>